<sequence length="210" mass="21248">MSVVTATAVATALTPGVAAADPTTPPPVPTPPPAPTLSFGEVVMNGTGCPGQGDWVGVTVGGGKVVLDFTRFTARVGGTSTPADRRKNCAVNISVTPAEGYTYTVSEATYDIATDLVDGTDAEQLAAYYYSESAADTTVVPAKHYTTTGPSTDTHVHDAAALAPLGTAPCGRSSAVNVNSQVRFTAASTAEQASTITVNRAVVKLTAVPC</sequence>
<name>A0AAE3YNH8_9ACTN</name>
<dbReference type="InterPro" id="IPR025649">
    <property type="entry name" value="DUF4360"/>
</dbReference>
<gene>
    <name evidence="2" type="ORF">J2S41_002419</name>
</gene>
<keyword evidence="3" id="KW-1185">Reference proteome</keyword>
<feature type="chain" id="PRO_5042194442" description="DUF4360 domain-containing protein" evidence="1">
    <location>
        <begin position="21"/>
        <end position="210"/>
    </location>
</feature>
<proteinExistence type="predicted"/>
<reference evidence="2" key="1">
    <citation type="submission" date="2023-07" db="EMBL/GenBank/DDBJ databases">
        <title>Sequencing the genomes of 1000 actinobacteria strains.</title>
        <authorList>
            <person name="Klenk H.-P."/>
        </authorList>
    </citation>
    <scope>NUCLEOTIDE SEQUENCE</scope>
    <source>
        <strain evidence="2">DSM 44707</strain>
    </source>
</reference>
<evidence type="ECO:0000313" key="2">
    <source>
        <dbReference type="EMBL" id="MDR7275641.1"/>
    </source>
</evidence>
<dbReference type="EMBL" id="JAVDYB010000001">
    <property type="protein sequence ID" value="MDR7275641.1"/>
    <property type="molecule type" value="Genomic_DNA"/>
</dbReference>
<dbReference type="Pfam" id="PF14273">
    <property type="entry name" value="DUF4360"/>
    <property type="match status" value="1"/>
</dbReference>
<dbReference type="Proteomes" id="UP001183643">
    <property type="component" value="Unassembled WGS sequence"/>
</dbReference>
<evidence type="ECO:0008006" key="4">
    <source>
        <dbReference type="Google" id="ProtNLM"/>
    </source>
</evidence>
<comment type="caution">
    <text evidence="2">The sequence shown here is derived from an EMBL/GenBank/DDBJ whole genome shotgun (WGS) entry which is preliminary data.</text>
</comment>
<dbReference type="PANTHER" id="PTHR38847:SF1">
    <property type="entry name" value="PSEUDOURIDINE SYNTHASE RSUA_RLUA-LIKE DOMAIN-CONTAINING PROTEIN"/>
    <property type="match status" value="1"/>
</dbReference>
<protein>
    <recommendedName>
        <fullName evidence="4">DUF4360 domain-containing protein</fullName>
    </recommendedName>
</protein>
<dbReference type="PANTHER" id="PTHR38847">
    <property type="match status" value="1"/>
</dbReference>
<dbReference type="RefSeq" id="WP_310366855.1">
    <property type="nucleotide sequence ID" value="NZ_JAVDYB010000001.1"/>
</dbReference>
<feature type="signal peptide" evidence="1">
    <location>
        <begin position="1"/>
        <end position="20"/>
    </location>
</feature>
<evidence type="ECO:0000313" key="3">
    <source>
        <dbReference type="Proteomes" id="UP001183643"/>
    </source>
</evidence>
<accession>A0AAE3YNH8</accession>
<organism evidence="2 3">
    <name type="scientific">Catenuloplanes atrovinosus</name>
    <dbReference type="NCBI Taxonomy" id="137266"/>
    <lineage>
        <taxon>Bacteria</taxon>
        <taxon>Bacillati</taxon>
        <taxon>Actinomycetota</taxon>
        <taxon>Actinomycetes</taxon>
        <taxon>Micromonosporales</taxon>
        <taxon>Micromonosporaceae</taxon>
        <taxon>Catenuloplanes</taxon>
    </lineage>
</organism>
<evidence type="ECO:0000256" key="1">
    <source>
        <dbReference type="SAM" id="SignalP"/>
    </source>
</evidence>
<keyword evidence="1" id="KW-0732">Signal</keyword>
<dbReference type="AlphaFoldDB" id="A0AAE3YNH8"/>